<keyword evidence="4" id="KW-0472">Membrane</keyword>
<organism evidence="8 9">
    <name type="scientific">Robbsia andropogonis</name>
    <dbReference type="NCBI Taxonomy" id="28092"/>
    <lineage>
        <taxon>Bacteria</taxon>
        <taxon>Pseudomonadati</taxon>
        <taxon>Pseudomonadota</taxon>
        <taxon>Betaproteobacteria</taxon>
        <taxon>Burkholderiales</taxon>
        <taxon>Burkholderiaceae</taxon>
        <taxon>Robbsia</taxon>
    </lineage>
</organism>
<evidence type="ECO:0000256" key="5">
    <source>
        <dbReference type="ARBA" id="ARBA00022741"/>
    </source>
</evidence>
<evidence type="ECO:0000259" key="7">
    <source>
        <dbReference type="PROSITE" id="PS50893"/>
    </source>
</evidence>
<reference evidence="8 9" key="1">
    <citation type="submission" date="2015-03" db="EMBL/GenBank/DDBJ databases">
        <title>Draft Genome Sequence of Burkholderia andropogonis type strain ICMP2807, isolated from Sorghum bicolor.</title>
        <authorList>
            <person name="Lopes-Santos L."/>
            <person name="Castro D.B."/>
            <person name="Ottoboni L.M."/>
            <person name="Park D."/>
            <person name="Weirc B.S."/>
            <person name="Destefano S.A."/>
        </authorList>
    </citation>
    <scope>NUCLEOTIDE SEQUENCE [LARGE SCALE GENOMIC DNA]</scope>
    <source>
        <strain evidence="8 9">ICMP2807</strain>
    </source>
</reference>
<dbReference type="InterPro" id="IPR050319">
    <property type="entry name" value="ABC_transp_ATP-bind"/>
</dbReference>
<dbReference type="Proteomes" id="UP000033618">
    <property type="component" value="Unassembled WGS sequence"/>
</dbReference>
<dbReference type="GO" id="GO:0055085">
    <property type="term" value="P:transmembrane transport"/>
    <property type="evidence" value="ECO:0007669"/>
    <property type="project" value="UniProtKB-ARBA"/>
</dbReference>
<dbReference type="CDD" id="cd03257">
    <property type="entry name" value="ABC_NikE_OppD_transporters"/>
    <property type="match status" value="2"/>
</dbReference>
<keyword evidence="4" id="KW-0997">Cell inner membrane</keyword>
<sequence>MHICFPTRARDPDAASVVRGIDITVHAGECVALVGESGSGKSVTARSLLGLAGSGARIDASRFDIDGRDARTFTARHWREVRGGFAGLVMQDALVSLDPLRTIGAEIGEARALHHPRESRRARDAGVLALLRKVGMVEPERRVRQRAGALSGGLRQRALIAAAMAAQPALLIADEPTTALDVTVQAQVLDVLRQRLRAGVGLLLISHDLALVSGIADRVIVLHHGEVVDSGPTAKVLSASSHAYTRRLLAARPSLHSRGFALRSADIVAVPMPGSAAMTHAVVRQPLPPRQGDAPGTLPAASTTPILSVQGINKRYTLKGDWHASSGHFIALDDVSFSVNPGEVVGIVGESGSGKSTIAKIVLGLLSLDGGAVTFAGSPWNHAHALERERTARRSRLRYIPQDPLGSFDPRYTVRDLLREALHDIRHAQALTPDEVLARSVMLLEQVSLDAGVLSRYPITLSGGQRQRIAIARAVASEPDLIVCDEPVSALDVHVQAQVLDVLAKLQRRNHTAVLFISHDLDVIAHISDRVLVLHNGRVVEQGPTPTVYRAPTHPYTRTLLASAPTLPIFDAAATLANP</sequence>
<gene>
    <name evidence="8" type="ORF">WM40_15295</name>
</gene>
<dbReference type="GO" id="GO:0016887">
    <property type="term" value="F:ATP hydrolysis activity"/>
    <property type="evidence" value="ECO:0007669"/>
    <property type="project" value="InterPro"/>
</dbReference>
<dbReference type="GO" id="GO:0005524">
    <property type="term" value="F:ATP binding"/>
    <property type="evidence" value="ECO:0007669"/>
    <property type="project" value="UniProtKB-KW"/>
</dbReference>
<dbReference type="InterPro" id="IPR013563">
    <property type="entry name" value="Oligopep_ABC_C"/>
</dbReference>
<keyword evidence="5" id="KW-0547">Nucleotide-binding</keyword>
<evidence type="ECO:0000313" key="9">
    <source>
        <dbReference type="Proteomes" id="UP000033618"/>
    </source>
</evidence>
<evidence type="ECO:0000256" key="2">
    <source>
        <dbReference type="ARBA" id="ARBA00022448"/>
    </source>
</evidence>
<feature type="domain" description="ABC transporter" evidence="7">
    <location>
        <begin position="3"/>
        <end position="249"/>
    </location>
</feature>
<evidence type="ECO:0000256" key="3">
    <source>
        <dbReference type="ARBA" id="ARBA00022475"/>
    </source>
</evidence>
<dbReference type="PROSITE" id="PS50893">
    <property type="entry name" value="ABC_TRANSPORTER_2"/>
    <property type="match status" value="2"/>
</dbReference>
<dbReference type="InterPro" id="IPR003593">
    <property type="entry name" value="AAA+_ATPase"/>
</dbReference>
<dbReference type="PANTHER" id="PTHR43776">
    <property type="entry name" value="TRANSPORT ATP-BINDING PROTEIN"/>
    <property type="match status" value="1"/>
</dbReference>
<dbReference type="PROSITE" id="PS00211">
    <property type="entry name" value="ABC_TRANSPORTER_1"/>
    <property type="match status" value="1"/>
</dbReference>
<accession>A0A0F5JYI6</accession>
<name>A0A0F5JYI6_9BURK</name>
<dbReference type="Pfam" id="PF00005">
    <property type="entry name" value="ABC_tran"/>
    <property type="match status" value="2"/>
</dbReference>
<dbReference type="SMART" id="SM00382">
    <property type="entry name" value="AAA"/>
    <property type="match status" value="2"/>
</dbReference>
<protein>
    <submittedName>
        <fullName evidence="8">ABC transporter ATP-binding protein</fullName>
    </submittedName>
</protein>
<dbReference type="AlphaFoldDB" id="A0A0F5JYI6"/>
<dbReference type="PANTHER" id="PTHR43776:SF7">
    <property type="entry name" value="D,D-DIPEPTIDE TRANSPORT ATP-BINDING PROTEIN DDPF-RELATED"/>
    <property type="match status" value="1"/>
</dbReference>
<keyword evidence="6 8" id="KW-0067">ATP-binding</keyword>
<feature type="domain" description="ABC transporter" evidence="7">
    <location>
        <begin position="307"/>
        <end position="561"/>
    </location>
</feature>
<proteinExistence type="inferred from homology"/>
<dbReference type="STRING" id="28092.WM40_15295"/>
<keyword evidence="2" id="KW-0813">Transport</keyword>
<dbReference type="Gene3D" id="3.40.50.300">
    <property type="entry name" value="P-loop containing nucleotide triphosphate hydrolases"/>
    <property type="match status" value="2"/>
</dbReference>
<comment type="caution">
    <text evidence="8">The sequence shown here is derived from an EMBL/GenBank/DDBJ whole genome shotgun (WGS) entry which is preliminary data.</text>
</comment>
<evidence type="ECO:0000256" key="6">
    <source>
        <dbReference type="ARBA" id="ARBA00022840"/>
    </source>
</evidence>
<keyword evidence="9" id="KW-1185">Reference proteome</keyword>
<dbReference type="Pfam" id="PF08352">
    <property type="entry name" value="oligo_HPY"/>
    <property type="match status" value="1"/>
</dbReference>
<dbReference type="PATRIC" id="fig|28092.6.peg.3611"/>
<dbReference type="InterPro" id="IPR017871">
    <property type="entry name" value="ABC_transporter-like_CS"/>
</dbReference>
<keyword evidence="3" id="KW-1003">Cell membrane</keyword>
<evidence type="ECO:0000256" key="4">
    <source>
        <dbReference type="ARBA" id="ARBA00022519"/>
    </source>
</evidence>
<comment type="similarity">
    <text evidence="1">Belongs to the ABC transporter superfamily.</text>
</comment>
<dbReference type="EMBL" id="LAQU01000015">
    <property type="protein sequence ID" value="KKB62893.1"/>
    <property type="molecule type" value="Genomic_DNA"/>
</dbReference>
<dbReference type="InterPro" id="IPR003439">
    <property type="entry name" value="ABC_transporter-like_ATP-bd"/>
</dbReference>
<evidence type="ECO:0000256" key="1">
    <source>
        <dbReference type="ARBA" id="ARBA00005417"/>
    </source>
</evidence>
<dbReference type="SUPFAM" id="SSF52540">
    <property type="entry name" value="P-loop containing nucleoside triphosphate hydrolases"/>
    <property type="match status" value="2"/>
</dbReference>
<dbReference type="InterPro" id="IPR027417">
    <property type="entry name" value="P-loop_NTPase"/>
</dbReference>
<evidence type="ECO:0000313" key="8">
    <source>
        <dbReference type="EMBL" id="KKB62893.1"/>
    </source>
</evidence>
<dbReference type="GO" id="GO:0015833">
    <property type="term" value="P:peptide transport"/>
    <property type="evidence" value="ECO:0007669"/>
    <property type="project" value="InterPro"/>
</dbReference>